<evidence type="ECO:0000256" key="1">
    <source>
        <dbReference type="SAM" id="MobiDB-lite"/>
    </source>
</evidence>
<proteinExistence type="predicted"/>
<dbReference type="Proteomes" id="UP000092403">
    <property type="component" value="Unassembled WGS sequence"/>
</dbReference>
<protein>
    <submittedName>
        <fullName evidence="2">Uncharacterized protein</fullName>
    </submittedName>
</protein>
<reference evidence="5 6" key="1">
    <citation type="journal article" date="2016" name="ISME J.">
        <title>Chasing the elusive Euryarchaeota class WSA2: genomes reveal a uniquely fastidious methyl-reducing methanogen.</title>
        <authorList>
            <person name="Nobu M.K."/>
            <person name="Narihiro T."/>
            <person name="Kuroda K."/>
            <person name="Mei R."/>
            <person name="Liu W.T."/>
        </authorList>
    </citation>
    <scope>NUCLEOTIDE SEQUENCE [LARGE SCALE GENOMIC DNA]</scope>
    <source>
        <strain evidence="2">B03fssc0709_Meth_Bin005</strain>
        <strain evidence="3">B15fssc0709_Meth_Bin003</strain>
        <strain evidence="4">BMIXfssc0709_Meth_Bin006</strain>
    </source>
</reference>
<accession>A0A150IXI0</accession>
<gene>
    <name evidence="2" type="ORF">APG10_01474</name>
    <name evidence="3" type="ORF">APG11_01858</name>
    <name evidence="4" type="ORF">APG12_01294</name>
</gene>
<evidence type="ECO:0000313" key="2">
    <source>
        <dbReference type="EMBL" id="KYC44721.1"/>
    </source>
</evidence>
<comment type="caution">
    <text evidence="2">The sequence shown here is derived from an EMBL/GenBank/DDBJ whole genome shotgun (WGS) entry which is preliminary data.</text>
</comment>
<dbReference type="EMBL" id="LNGE01000045">
    <property type="protein sequence ID" value="KYC44721.1"/>
    <property type="molecule type" value="Genomic_DNA"/>
</dbReference>
<dbReference type="AlphaFoldDB" id="A0A150IIA8"/>
<dbReference type="EMBL" id="LNJC01000028">
    <property type="protein sequence ID" value="KYC49707.1"/>
    <property type="molecule type" value="Genomic_DNA"/>
</dbReference>
<accession>A0A150INB4</accession>
<dbReference type="EMBL" id="LNGF01000067">
    <property type="protein sequence ID" value="KYC46500.1"/>
    <property type="molecule type" value="Genomic_DNA"/>
</dbReference>
<sequence>MEDEDIDNVVIQGEPSPEEIAESDREGIRIAAKEVNYDLTSAEIEEIRKAMLKSLILKIVAANSLVPENVKEEDFETILALYTNVLSNMVKK</sequence>
<dbReference type="Proteomes" id="UP000092401">
    <property type="component" value="Unassembled WGS sequence"/>
</dbReference>
<organism evidence="2 6">
    <name type="scientific">Candidatus Methanofastidiosum methylothiophilum</name>
    <dbReference type="NCBI Taxonomy" id="1705564"/>
    <lineage>
        <taxon>Archaea</taxon>
        <taxon>Methanobacteriati</taxon>
        <taxon>Methanobacteriota</taxon>
        <taxon>Stenosarchaea group</taxon>
        <taxon>Candidatus Methanofastidiosia</taxon>
        <taxon>Candidatus Methanofastidiosales</taxon>
        <taxon>Candidatus Methanofastidiosaceae</taxon>
        <taxon>Candidatus Methanofastidiosum</taxon>
    </lineage>
</organism>
<evidence type="ECO:0000313" key="3">
    <source>
        <dbReference type="EMBL" id="KYC46500.1"/>
    </source>
</evidence>
<accession>A0A150IIA8</accession>
<name>A0A150IIA8_9EURY</name>
<feature type="region of interest" description="Disordered" evidence="1">
    <location>
        <begin position="1"/>
        <end position="25"/>
    </location>
</feature>
<evidence type="ECO:0000313" key="4">
    <source>
        <dbReference type="EMBL" id="KYC49707.1"/>
    </source>
</evidence>
<evidence type="ECO:0000313" key="5">
    <source>
        <dbReference type="Proteomes" id="UP000091929"/>
    </source>
</evidence>
<dbReference type="Proteomes" id="UP000091929">
    <property type="component" value="Unassembled WGS sequence"/>
</dbReference>
<evidence type="ECO:0000313" key="6">
    <source>
        <dbReference type="Proteomes" id="UP000092401"/>
    </source>
</evidence>